<dbReference type="PANTHER" id="PTHR31223:SF70">
    <property type="entry name" value="LOG FAMILY PROTEIN YJL055W"/>
    <property type="match status" value="1"/>
</dbReference>
<protein>
    <recommendedName>
        <fullName evidence="4">Cytokinin riboside 5'-monophosphate phosphoribohydrolase</fullName>
    </recommendedName>
</protein>
<evidence type="ECO:0008006" key="4">
    <source>
        <dbReference type="Google" id="ProtNLM"/>
    </source>
</evidence>
<dbReference type="Gene3D" id="3.40.50.450">
    <property type="match status" value="1"/>
</dbReference>
<dbReference type="SUPFAM" id="SSF102405">
    <property type="entry name" value="MCP/YpsA-like"/>
    <property type="match status" value="1"/>
</dbReference>
<dbReference type="AlphaFoldDB" id="A0A3M6TY29"/>
<dbReference type="OMA" id="HQKPIGL"/>
<reference evidence="2 3" key="1">
    <citation type="journal article" date="2018" name="Sci. Rep.">
        <title>Comparative analysis of the Pocillopora damicornis genome highlights role of immune system in coral evolution.</title>
        <authorList>
            <person name="Cunning R."/>
            <person name="Bay R.A."/>
            <person name="Gillette P."/>
            <person name="Baker A.C."/>
            <person name="Traylor-Knowles N."/>
        </authorList>
    </citation>
    <scope>NUCLEOTIDE SEQUENCE [LARGE SCALE GENOMIC DNA]</scope>
    <source>
        <strain evidence="2">RSMAS</strain>
        <tissue evidence="2">Whole animal</tissue>
    </source>
</reference>
<dbReference type="InterPro" id="IPR005269">
    <property type="entry name" value="LOG"/>
</dbReference>
<proteinExistence type="predicted"/>
<dbReference type="NCBIfam" id="TIGR00730">
    <property type="entry name" value="Rossman fold protein, TIGR00730 family"/>
    <property type="match status" value="1"/>
</dbReference>
<gene>
    <name evidence="2" type="ORF">pdam_00000534</name>
</gene>
<dbReference type="Pfam" id="PF03641">
    <property type="entry name" value="Lysine_decarbox"/>
    <property type="match status" value="1"/>
</dbReference>
<dbReference type="GO" id="GO:0009691">
    <property type="term" value="P:cytokinin biosynthetic process"/>
    <property type="evidence" value="ECO:0007669"/>
    <property type="project" value="InterPro"/>
</dbReference>
<organism evidence="2 3">
    <name type="scientific">Pocillopora damicornis</name>
    <name type="common">Cauliflower coral</name>
    <name type="synonym">Millepora damicornis</name>
    <dbReference type="NCBI Taxonomy" id="46731"/>
    <lineage>
        <taxon>Eukaryota</taxon>
        <taxon>Metazoa</taxon>
        <taxon>Cnidaria</taxon>
        <taxon>Anthozoa</taxon>
        <taxon>Hexacorallia</taxon>
        <taxon>Scleractinia</taxon>
        <taxon>Astrocoeniina</taxon>
        <taxon>Pocilloporidae</taxon>
        <taxon>Pocillopora</taxon>
    </lineage>
</organism>
<dbReference type="GO" id="GO:0005829">
    <property type="term" value="C:cytosol"/>
    <property type="evidence" value="ECO:0007669"/>
    <property type="project" value="TreeGrafter"/>
</dbReference>
<evidence type="ECO:0000313" key="3">
    <source>
        <dbReference type="Proteomes" id="UP000275408"/>
    </source>
</evidence>
<dbReference type="Proteomes" id="UP000275408">
    <property type="component" value="Unassembled WGS sequence"/>
</dbReference>
<feature type="chain" id="PRO_5017973247" description="Cytokinin riboside 5'-monophosphate phosphoribohydrolase" evidence="1">
    <location>
        <begin position="23"/>
        <end position="203"/>
    </location>
</feature>
<feature type="signal peptide" evidence="1">
    <location>
        <begin position="1"/>
        <end position="22"/>
    </location>
</feature>
<dbReference type="GO" id="GO:0016799">
    <property type="term" value="F:hydrolase activity, hydrolyzing N-glycosyl compounds"/>
    <property type="evidence" value="ECO:0007669"/>
    <property type="project" value="TreeGrafter"/>
</dbReference>
<name>A0A3M6TY29_POCDA</name>
<dbReference type="STRING" id="46731.A0A3M6TY29"/>
<keyword evidence="3" id="KW-1185">Reference proteome</keyword>
<sequence length="203" mass="22350">MIVLRLIMALKTITVFCGSSSGSDPRFEESARALGLCLAKNKINLIYGGGSVGLMGTVAKTVAEGGCEVTGFLPEFFVQRNPKDLEGIGKTVLVQDMHTRKREMLEQADALIALPGGFGTFEELLEMITWYQLGLHDKPIGLLNVANYWGSFLEWIQNAVRTGFVYGENKDILLVAEDCDTLLTKLQERASSEEKTFKILPAK</sequence>
<keyword evidence="1" id="KW-0732">Signal</keyword>
<dbReference type="OrthoDB" id="9991749at2759"/>
<comment type="caution">
    <text evidence="2">The sequence shown here is derived from an EMBL/GenBank/DDBJ whole genome shotgun (WGS) entry which is preliminary data.</text>
</comment>
<accession>A0A3M6TY29</accession>
<evidence type="ECO:0000256" key="1">
    <source>
        <dbReference type="SAM" id="SignalP"/>
    </source>
</evidence>
<dbReference type="InterPro" id="IPR031100">
    <property type="entry name" value="LOG_fam"/>
</dbReference>
<evidence type="ECO:0000313" key="2">
    <source>
        <dbReference type="EMBL" id="RMX46251.1"/>
    </source>
</evidence>
<dbReference type="EMBL" id="RCHS01002704">
    <property type="protein sequence ID" value="RMX46251.1"/>
    <property type="molecule type" value="Genomic_DNA"/>
</dbReference>
<dbReference type="PANTHER" id="PTHR31223">
    <property type="entry name" value="LOG FAMILY PROTEIN YJL055W"/>
    <property type="match status" value="1"/>
</dbReference>